<feature type="region of interest" description="Disordered" evidence="2">
    <location>
        <begin position="173"/>
        <end position="237"/>
    </location>
</feature>
<dbReference type="InParanoid" id="A0A1C7N2E3"/>
<dbReference type="EMBL" id="LUGH01000692">
    <property type="protein sequence ID" value="OBZ83272.1"/>
    <property type="molecule type" value="Genomic_DNA"/>
</dbReference>
<accession>A0A1C7N2E3</accession>
<keyword evidence="3" id="KW-0223">Dioxygenase</keyword>
<feature type="compositionally biased region" description="Basic and acidic residues" evidence="2">
    <location>
        <begin position="197"/>
        <end position="208"/>
    </location>
</feature>
<dbReference type="PANTHER" id="PTHR16557:SF2">
    <property type="entry name" value="NUCLEIC ACID DIOXYGENASE ALKBH1"/>
    <property type="match status" value="1"/>
</dbReference>
<dbReference type="GO" id="GO:0051213">
    <property type="term" value="F:dioxygenase activity"/>
    <property type="evidence" value="ECO:0007669"/>
    <property type="project" value="UniProtKB-KW"/>
</dbReference>
<keyword evidence="4" id="KW-1185">Reference proteome</keyword>
<sequence>MKTTTPVFKSRRQQKLWEKEKKRIEARKSKSYVNHAPFRYVERNFKSRVSAPDFTDVVDFQNRDRNTQANNDNIVHVDLKDDLKNLSSLFGSLEDHPSSRDAYVLKNVPGLIIIPNAFSPKAQRQLVKQCLSIYPQPPNTSNLDTHYIIPSTGLWPLYKAQEEGVLTPNDPGFFVPKKEVQSETSDTYVDSEEEEDVKSKAHQAKDLGPKAPPTACSDDFKPVMKEEKPDPLPAPGVPLLPPNELVRKLRWVTLGYQYHWPTKTYHLDRQYPFPEDVSELTKAVVTAI</sequence>
<gene>
    <name evidence="3" type="primary">alkB</name>
    <name evidence="3" type="ORF">A0J61_08678</name>
</gene>
<name>A0A1C7N2E3_9FUNG</name>
<dbReference type="GO" id="GO:0005634">
    <property type="term" value="C:nucleus"/>
    <property type="evidence" value="ECO:0007669"/>
    <property type="project" value="TreeGrafter"/>
</dbReference>
<dbReference type="SUPFAM" id="SSF51197">
    <property type="entry name" value="Clavaminate synthase-like"/>
    <property type="match status" value="1"/>
</dbReference>
<evidence type="ECO:0000256" key="1">
    <source>
        <dbReference type="ARBA" id="ARBA00001954"/>
    </source>
</evidence>
<dbReference type="GO" id="GO:0005737">
    <property type="term" value="C:cytoplasm"/>
    <property type="evidence" value="ECO:0007669"/>
    <property type="project" value="TreeGrafter"/>
</dbReference>
<protein>
    <submittedName>
        <fullName evidence="3">Alpha-ketoglutarate-dependent dioxygenase alkB</fullName>
    </submittedName>
</protein>
<dbReference type="InterPro" id="IPR004574">
    <property type="entry name" value="Alkb"/>
</dbReference>
<proteinExistence type="predicted"/>
<dbReference type="STRING" id="101091.A0A1C7N2E3"/>
<evidence type="ECO:0000313" key="4">
    <source>
        <dbReference type="Proteomes" id="UP000093000"/>
    </source>
</evidence>
<evidence type="ECO:0000256" key="2">
    <source>
        <dbReference type="SAM" id="MobiDB-lite"/>
    </source>
</evidence>
<comment type="caution">
    <text evidence="3">The sequence shown here is derived from an EMBL/GenBank/DDBJ whole genome shotgun (WGS) entry which is preliminary data.</text>
</comment>
<comment type="cofactor">
    <cofactor evidence="1">
        <name>Fe(2+)</name>
        <dbReference type="ChEBI" id="CHEBI:29033"/>
    </cofactor>
</comment>
<reference evidence="3 4" key="1">
    <citation type="submission" date="2016-03" db="EMBL/GenBank/DDBJ databases">
        <title>Choanephora cucurbitarum.</title>
        <authorList>
            <person name="Min B."/>
            <person name="Park H."/>
            <person name="Park J.-H."/>
            <person name="Shin H.-D."/>
            <person name="Choi I.-G."/>
        </authorList>
    </citation>
    <scope>NUCLEOTIDE SEQUENCE [LARGE SCALE GENOMIC DNA]</scope>
    <source>
        <strain evidence="3 4">KUS-F28377</strain>
    </source>
</reference>
<dbReference type="Proteomes" id="UP000093000">
    <property type="component" value="Unassembled WGS sequence"/>
</dbReference>
<feature type="non-terminal residue" evidence="3">
    <location>
        <position position="288"/>
    </location>
</feature>
<organism evidence="3 4">
    <name type="scientific">Choanephora cucurbitarum</name>
    <dbReference type="NCBI Taxonomy" id="101091"/>
    <lineage>
        <taxon>Eukaryota</taxon>
        <taxon>Fungi</taxon>
        <taxon>Fungi incertae sedis</taxon>
        <taxon>Mucoromycota</taxon>
        <taxon>Mucoromycotina</taxon>
        <taxon>Mucoromycetes</taxon>
        <taxon>Mucorales</taxon>
        <taxon>Mucorineae</taxon>
        <taxon>Choanephoraceae</taxon>
        <taxon>Choanephoroideae</taxon>
        <taxon>Choanephora</taxon>
    </lineage>
</organism>
<dbReference type="AlphaFoldDB" id="A0A1C7N2E3"/>
<dbReference type="OrthoDB" id="6614653at2759"/>
<evidence type="ECO:0000313" key="3">
    <source>
        <dbReference type="EMBL" id="OBZ83272.1"/>
    </source>
</evidence>
<keyword evidence="3" id="KW-0560">Oxidoreductase</keyword>
<feature type="compositionally biased region" description="Basic and acidic residues" evidence="2">
    <location>
        <begin position="218"/>
        <end position="230"/>
    </location>
</feature>
<dbReference type="PANTHER" id="PTHR16557">
    <property type="entry name" value="ALKYLATED DNA REPAIR PROTEIN ALKB-RELATED"/>
    <property type="match status" value="1"/>
</dbReference>